<keyword evidence="7" id="KW-0131">Cell cycle</keyword>
<keyword evidence="4 8" id="KW-0812">Transmembrane</keyword>
<organism evidence="10">
    <name type="scientific">marine sediment metagenome</name>
    <dbReference type="NCBI Taxonomy" id="412755"/>
    <lineage>
        <taxon>unclassified sequences</taxon>
        <taxon>metagenomes</taxon>
        <taxon>ecological metagenomes</taxon>
    </lineage>
</organism>
<feature type="domain" description="POTRA" evidence="9">
    <location>
        <begin position="49"/>
        <end position="126"/>
    </location>
</feature>
<evidence type="ECO:0000256" key="8">
    <source>
        <dbReference type="SAM" id="Phobius"/>
    </source>
</evidence>
<keyword evidence="3" id="KW-0132">Cell division</keyword>
<proteinExistence type="predicted"/>
<evidence type="ECO:0000256" key="5">
    <source>
        <dbReference type="ARBA" id="ARBA00022989"/>
    </source>
</evidence>
<protein>
    <recommendedName>
        <fullName evidence="9">POTRA domain-containing protein</fullName>
    </recommendedName>
</protein>
<evidence type="ECO:0000256" key="2">
    <source>
        <dbReference type="ARBA" id="ARBA00022475"/>
    </source>
</evidence>
<evidence type="ECO:0000256" key="1">
    <source>
        <dbReference type="ARBA" id="ARBA00004370"/>
    </source>
</evidence>
<dbReference type="AlphaFoldDB" id="X1L161"/>
<evidence type="ECO:0000256" key="3">
    <source>
        <dbReference type="ARBA" id="ARBA00022618"/>
    </source>
</evidence>
<dbReference type="Pfam" id="PF08478">
    <property type="entry name" value="POTRA_1"/>
    <property type="match status" value="1"/>
</dbReference>
<keyword evidence="6 8" id="KW-0472">Membrane</keyword>
<evidence type="ECO:0000256" key="4">
    <source>
        <dbReference type="ARBA" id="ARBA00022692"/>
    </source>
</evidence>
<dbReference type="Gene3D" id="3.10.20.310">
    <property type="entry name" value="membrane protein fhac"/>
    <property type="match status" value="1"/>
</dbReference>
<evidence type="ECO:0000313" key="10">
    <source>
        <dbReference type="EMBL" id="GAH87923.1"/>
    </source>
</evidence>
<dbReference type="PANTHER" id="PTHR37820:SF1">
    <property type="entry name" value="CELL DIVISION PROTEIN FTSQ"/>
    <property type="match status" value="1"/>
</dbReference>
<evidence type="ECO:0000256" key="7">
    <source>
        <dbReference type="ARBA" id="ARBA00023306"/>
    </source>
</evidence>
<keyword evidence="2" id="KW-1003">Cell membrane</keyword>
<sequence length="158" mass="18936">MVKTFRKPYRIKKRRHLKSIFRYRFFWLGVLFFVFLFSIFYFLFFSQTFQVEKIIVTGEQKVAKENLKLLVENKLENKILFFKTKSIFLVNLNEIKKNILNNFPQIAEVEISRGFPDTLNIIVVERFGLTVWCQAEQCFLVDNEGVIFEEIFDVDPKA</sequence>
<dbReference type="GO" id="GO:0051301">
    <property type="term" value="P:cell division"/>
    <property type="evidence" value="ECO:0007669"/>
    <property type="project" value="UniProtKB-KW"/>
</dbReference>
<dbReference type="PROSITE" id="PS51779">
    <property type="entry name" value="POTRA"/>
    <property type="match status" value="1"/>
</dbReference>
<evidence type="ECO:0000259" key="9">
    <source>
        <dbReference type="PROSITE" id="PS51779"/>
    </source>
</evidence>
<keyword evidence="5 8" id="KW-1133">Transmembrane helix</keyword>
<dbReference type="InterPro" id="IPR013685">
    <property type="entry name" value="POTRA_FtsQ_type"/>
</dbReference>
<dbReference type="InterPro" id="IPR050487">
    <property type="entry name" value="FtsQ_DivIB"/>
</dbReference>
<dbReference type="InterPro" id="IPR034746">
    <property type="entry name" value="POTRA"/>
</dbReference>
<comment type="caution">
    <text evidence="10">The sequence shown here is derived from an EMBL/GenBank/DDBJ whole genome shotgun (WGS) entry which is preliminary data.</text>
</comment>
<gene>
    <name evidence="10" type="ORF">S03H2_65605</name>
</gene>
<evidence type="ECO:0000256" key="6">
    <source>
        <dbReference type="ARBA" id="ARBA00023136"/>
    </source>
</evidence>
<dbReference type="GO" id="GO:0005886">
    <property type="term" value="C:plasma membrane"/>
    <property type="evidence" value="ECO:0007669"/>
    <property type="project" value="TreeGrafter"/>
</dbReference>
<feature type="non-terminal residue" evidence="10">
    <location>
        <position position="158"/>
    </location>
</feature>
<accession>X1L161</accession>
<comment type="subcellular location">
    <subcellularLocation>
        <location evidence="1">Membrane</location>
    </subcellularLocation>
</comment>
<reference evidence="10" key="1">
    <citation type="journal article" date="2014" name="Front. Microbiol.">
        <title>High frequency of phylogenetically diverse reductive dehalogenase-homologous genes in deep subseafloor sedimentary metagenomes.</title>
        <authorList>
            <person name="Kawai M."/>
            <person name="Futagami T."/>
            <person name="Toyoda A."/>
            <person name="Takaki Y."/>
            <person name="Nishi S."/>
            <person name="Hori S."/>
            <person name="Arai W."/>
            <person name="Tsubouchi T."/>
            <person name="Morono Y."/>
            <person name="Uchiyama I."/>
            <person name="Ito T."/>
            <person name="Fujiyama A."/>
            <person name="Inagaki F."/>
            <person name="Takami H."/>
        </authorList>
    </citation>
    <scope>NUCLEOTIDE SEQUENCE</scope>
    <source>
        <strain evidence="10">Expedition CK06-06</strain>
    </source>
</reference>
<dbReference type="PANTHER" id="PTHR37820">
    <property type="entry name" value="CELL DIVISION PROTEIN DIVIB"/>
    <property type="match status" value="1"/>
</dbReference>
<dbReference type="EMBL" id="BARU01042740">
    <property type="protein sequence ID" value="GAH87923.1"/>
    <property type="molecule type" value="Genomic_DNA"/>
</dbReference>
<name>X1L161_9ZZZZ</name>
<feature type="transmembrane region" description="Helical" evidence="8">
    <location>
        <begin position="21"/>
        <end position="44"/>
    </location>
</feature>